<dbReference type="Proteomes" id="UP000008177">
    <property type="component" value="Unplaced contigs"/>
</dbReference>
<accession>G2YCS2</accession>
<sequence length="55" mass="6097">MQMATEGGKVGRMEGYEGGGGVVRLIWERGRTAKLEDQSRFMPCSGLVDWTIMDC</sequence>
<reference evidence="2" key="1">
    <citation type="journal article" date="2011" name="PLoS Genet.">
        <title>Genomic analysis of the necrotrophic fungal pathogens Sclerotinia sclerotiorum and Botrytis cinerea.</title>
        <authorList>
            <person name="Amselem J."/>
            <person name="Cuomo C.A."/>
            <person name="van Kan J.A."/>
            <person name="Viaud M."/>
            <person name="Benito E.P."/>
            <person name="Couloux A."/>
            <person name="Coutinho P.M."/>
            <person name="de Vries R.P."/>
            <person name="Dyer P.S."/>
            <person name="Fillinger S."/>
            <person name="Fournier E."/>
            <person name="Gout L."/>
            <person name="Hahn M."/>
            <person name="Kohn L."/>
            <person name="Lapalu N."/>
            <person name="Plummer K.M."/>
            <person name="Pradier J.M."/>
            <person name="Quevillon E."/>
            <person name="Sharon A."/>
            <person name="Simon A."/>
            <person name="ten Have A."/>
            <person name="Tudzynski B."/>
            <person name="Tudzynski P."/>
            <person name="Wincker P."/>
            <person name="Andrew M."/>
            <person name="Anthouard V."/>
            <person name="Beever R.E."/>
            <person name="Beffa R."/>
            <person name="Benoit I."/>
            <person name="Bouzid O."/>
            <person name="Brault B."/>
            <person name="Chen Z."/>
            <person name="Choquer M."/>
            <person name="Collemare J."/>
            <person name="Cotton P."/>
            <person name="Danchin E.G."/>
            <person name="Da Silva C."/>
            <person name="Gautier A."/>
            <person name="Giraud C."/>
            <person name="Giraud T."/>
            <person name="Gonzalez C."/>
            <person name="Grossetete S."/>
            <person name="Guldener U."/>
            <person name="Henrissat B."/>
            <person name="Howlett B.J."/>
            <person name="Kodira C."/>
            <person name="Kretschmer M."/>
            <person name="Lappartient A."/>
            <person name="Leroch M."/>
            <person name="Levis C."/>
            <person name="Mauceli E."/>
            <person name="Neuveglise C."/>
            <person name="Oeser B."/>
            <person name="Pearson M."/>
            <person name="Poulain J."/>
            <person name="Poussereau N."/>
            <person name="Quesneville H."/>
            <person name="Rascle C."/>
            <person name="Schumacher J."/>
            <person name="Segurens B."/>
            <person name="Sexton A."/>
            <person name="Silva E."/>
            <person name="Sirven C."/>
            <person name="Soanes D.M."/>
            <person name="Talbot N.J."/>
            <person name="Templeton M."/>
            <person name="Yandava C."/>
            <person name="Yarden O."/>
            <person name="Zeng Q."/>
            <person name="Rollins J.A."/>
            <person name="Lebrun M.H."/>
            <person name="Dickman M."/>
        </authorList>
    </citation>
    <scope>NUCLEOTIDE SEQUENCE [LARGE SCALE GENOMIC DNA]</scope>
    <source>
        <strain evidence="2">T4</strain>
    </source>
</reference>
<name>G2YCS2_BOTF4</name>
<organism evidence="1 2">
    <name type="scientific">Botryotinia fuckeliana (strain T4)</name>
    <name type="common">Noble rot fungus</name>
    <name type="synonym">Botrytis cinerea</name>
    <dbReference type="NCBI Taxonomy" id="999810"/>
    <lineage>
        <taxon>Eukaryota</taxon>
        <taxon>Fungi</taxon>
        <taxon>Dikarya</taxon>
        <taxon>Ascomycota</taxon>
        <taxon>Pezizomycotina</taxon>
        <taxon>Leotiomycetes</taxon>
        <taxon>Helotiales</taxon>
        <taxon>Sclerotiniaceae</taxon>
        <taxon>Botrytis</taxon>
    </lineage>
</organism>
<gene>
    <name evidence="1" type="ORF">BofuT4_uP096780.1</name>
</gene>
<dbReference type="AlphaFoldDB" id="G2YCS2"/>
<dbReference type="InParanoid" id="G2YCS2"/>
<evidence type="ECO:0000313" key="1">
    <source>
        <dbReference type="EMBL" id="CCD49570.1"/>
    </source>
</evidence>
<proteinExistence type="predicted"/>
<evidence type="ECO:0000313" key="2">
    <source>
        <dbReference type="Proteomes" id="UP000008177"/>
    </source>
</evidence>
<dbReference type="EMBL" id="FQ790320">
    <property type="protein sequence ID" value="CCD49570.1"/>
    <property type="molecule type" value="Genomic_DNA"/>
</dbReference>
<protein>
    <submittedName>
        <fullName evidence="1">Uncharacterized protein</fullName>
    </submittedName>
</protein>
<dbReference type="HOGENOM" id="CLU_3032101_0_0_1"/>